<name>A0A518EVP1_9BACT</name>
<dbReference type="GO" id="GO:0004065">
    <property type="term" value="F:arylsulfatase activity"/>
    <property type="evidence" value="ECO:0007669"/>
    <property type="project" value="UniProtKB-EC"/>
</dbReference>
<proteinExistence type="inferred from homology"/>
<dbReference type="Gene3D" id="3.40.720.10">
    <property type="entry name" value="Alkaline Phosphatase, subunit A"/>
    <property type="match status" value="2"/>
</dbReference>
<evidence type="ECO:0000313" key="6">
    <source>
        <dbReference type="EMBL" id="QDV08160.1"/>
    </source>
</evidence>
<feature type="domain" description="Sulfatase N-terminal" evidence="5">
    <location>
        <begin position="19"/>
        <end position="315"/>
    </location>
</feature>
<dbReference type="SUPFAM" id="SSF53649">
    <property type="entry name" value="Alkaline phosphatase-like"/>
    <property type="match status" value="1"/>
</dbReference>
<evidence type="ECO:0000256" key="1">
    <source>
        <dbReference type="ARBA" id="ARBA00008779"/>
    </source>
</evidence>
<dbReference type="RefSeq" id="WP_145200339.1">
    <property type="nucleotide sequence ID" value="NZ_CP036434.1"/>
</dbReference>
<dbReference type="OrthoDB" id="9783154at2"/>
<dbReference type="GO" id="GO:0046872">
    <property type="term" value="F:metal ion binding"/>
    <property type="evidence" value="ECO:0007669"/>
    <property type="project" value="UniProtKB-KW"/>
</dbReference>
<dbReference type="AlphaFoldDB" id="A0A518EVP1"/>
<dbReference type="PANTHER" id="PTHR42693">
    <property type="entry name" value="ARYLSULFATASE FAMILY MEMBER"/>
    <property type="match status" value="1"/>
</dbReference>
<dbReference type="EMBL" id="CP036434">
    <property type="protein sequence ID" value="QDV08160.1"/>
    <property type="molecule type" value="Genomic_DNA"/>
</dbReference>
<dbReference type="EC" id="3.1.6.1" evidence="6"/>
<dbReference type="InterPro" id="IPR017850">
    <property type="entry name" value="Alkaline_phosphatase_core_sf"/>
</dbReference>
<dbReference type="InterPro" id="IPR000917">
    <property type="entry name" value="Sulfatase_N"/>
</dbReference>
<protein>
    <submittedName>
        <fullName evidence="6">Arylsulfatase</fullName>
        <ecNumber evidence="6">3.1.6.1</ecNumber>
    </submittedName>
</protein>
<evidence type="ECO:0000256" key="4">
    <source>
        <dbReference type="ARBA" id="ARBA00022837"/>
    </source>
</evidence>
<evidence type="ECO:0000313" key="7">
    <source>
        <dbReference type="Proteomes" id="UP000320390"/>
    </source>
</evidence>
<dbReference type="PROSITE" id="PS00523">
    <property type="entry name" value="SULFATASE_1"/>
    <property type="match status" value="1"/>
</dbReference>
<keyword evidence="2" id="KW-0479">Metal-binding</keyword>
<keyword evidence="7" id="KW-1185">Reference proteome</keyword>
<dbReference type="InterPro" id="IPR024607">
    <property type="entry name" value="Sulfatase_CS"/>
</dbReference>
<accession>A0A518EVP1</accession>
<evidence type="ECO:0000259" key="5">
    <source>
        <dbReference type="Pfam" id="PF00884"/>
    </source>
</evidence>
<keyword evidence="4" id="KW-0106">Calcium</keyword>
<evidence type="ECO:0000256" key="2">
    <source>
        <dbReference type="ARBA" id="ARBA00022723"/>
    </source>
</evidence>
<dbReference type="Pfam" id="PF00884">
    <property type="entry name" value="Sulfatase"/>
    <property type="match status" value="1"/>
</dbReference>
<evidence type="ECO:0000256" key="3">
    <source>
        <dbReference type="ARBA" id="ARBA00022801"/>
    </source>
</evidence>
<dbReference type="PANTHER" id="PTHR42693:SF33">
    <property type="entry name" value="ARYLSULFATASE"/>
    <property type="match status" value="1"/>
</dbReference>
<dbReference type="InterPro" id="IPR050738">
    <property type="entry name" value="Sulfatase"/>
</dbReference>
<organism evidence="6 7">
    <name type="scientific">Saltatorellus ferox</name>
    <dbReference type="NCBI Taxonomy" id="2528018"/>
    <lineage>
        <taxon>Bacteria</taxon>
        <taxon>Pseudomonadati</taxon>
        <taxon>Planctomycetota</taxon>
        <taxon>Planctomycetia</taxon>
        <taxon>Planctomycetia incertae sedis</taxon>
        <taxon>Saltatorellus</taxon>
    </lineage>
</organism>
<reference evidence="6 7" key="1">
    <citation type="submission" date="2019-02" db="EMBL/GenBank/DDBJ databases">
        <title>Deep-cultivation of Planctomycetes and their phenomic and genomic characterization uncovers novel biology.</title>
        <authorList>
            <person name="Wiegand S."/>
            <person name="Jogler M."/>
            <person name="Boedeker C."/>
            <person name="Pinto D."/>
            <person name="Vollmers J."/>
            <person name="Rivas-Marin E."/>
            <person name="Kohn T."/>
            <person name="Peeters S.H."/>
            <person name="Heuer A."/>
            <person name="Rast P."/>
            <person name="Oberbeckmann S."/>
            <person name="Bunk B."/>
            <person name="Jeske O."/>
            <person name="Meyerdierks A."/>
            <person name="Storesund J.E."/>
            <person name="Kallscheuer N."/>
            <person name="Luecker S."/>
            <person name="Lage O.M."/>
            <person name="Pohl T."/>
            <person name="Merkel B.J."/>
            <person name="Hornburger P."/>
            <person name="Mueller R.-W."/>
            <person name="Bruemmer F."/>
            <person name="Labrenz M."/>
            <person name="Spormann A.M."/>
            <person name="Op den Camp H."/>
            <person name="Overmann J."/>
            <person name="Amann R."/>
            <person name="Jetten M.S.M."/>
            <person name="Mascher T."/>
            <person name="Medema M.H."/>
            <person name="Devos D.P."/>
            <person name="Kaster A.-K."/>
            <person name="Ovreas L."/>
            <person name="Rohde M."/>
            <person name="Galperin M.Y."/>
            <person name="Jogler C."/>
        </authorList>
    </citation>
    <scope>NUCLEOTIDE SEQUENCE [LARGE SCALE GENOMIC DNA]</scope>
    <source>
        <strain evidence="6 7">Poly30</strain>
    </source>
</reference>
<comment type="similarity">
    <text evidence="1">Belongs to the sulfatase family.</text>
</comment>
<dbReference type="Proteomes" id="UP000320390">
    <property type="component" value="Chromosome"/>
</dbReference>
<sequence>MLTILACCLLAATPADDPSNILIVLMDDVGRDKIGAYADHPNPAPTPALDALAAQGVLFRNAWAYPVCSPTRAALLTGRYGDRTGITTIISATDGVYTPLPPAETTLAAALPRHRSMALGKWHLKDTGDPLEAPLQAGFDLCSGYAGQARYFQWTRHENGMRRDESGYYPSTLTRRAIELLEASQGTNEPFFAYHCPILAHSPFHVPPSYLHSQGSPSFPAQQHIAMVEALDRHLGLLLAAVDLNETYVFVIGDNGSPNGTITAPWPMGHGKRTPYEGGVRVPFLVAGPGVAAGAECDALIHVTDVFATVQQLVGQTTPASIAQDSISFAAQLTQPQSAGGRDHLYIRQAPFPGATGQVPEFRALRTIRYKLIQFSNPAREELYDLSVDPHETQDLLVLAPGSATTSIRDRLAAAFPTFP</sequence>
<gene>
    <name evidence="6" type="primary">atsA_16</name>
    <name evidence="6" type="ORF">Poly30_36960</name>
</gene>
<keyword evidence="3 6" id="KW-0378">Hydrolase</keyword>